<dbReference type="Pfam" id="PF01754">
    <property type="entry name" value="zf-A20"/>
    <property type="match status" value="1"/>
</dbReference>
<feature type="domain" description="A20-type" evidence="6">
    <location>
        <begin position="6"/>
        <end position="38"/>
    </location>
</feature>
<name>A0AAV2ILH8_LYMST</name>
<evidence type="ECO:0000259" key="6">
    <source>
        <dbReference type="PROSITE" id="PS51036"/>
    </source>
</evidence>
<dbReference type="GO" id="GO:0008270">
    <property type="term" value="F:zinc ion binding"/>
    <property type="evidence" value="ECO:0007669"/>
    <property type="project" value="UniProtKB-KW"/>
</dbReference>
<feature type="compositionally biased region" description="Polar residues" evidence="5">
    <location>
        <begin position="244"/>
        <end position="254"/>
    </location>
</feature>
<dbReference type="SUPFAM" id="SSF57716">
    <property type="entry name" value="Glucocorticoid receptor-like (DNA-binding domain)"/>
    <property type="match status" value="1"/>
</dbReference>
<evidence type="ECO:0000256" key="5">
    <source>
        <dbReference type="SAM" id="MobiDB-lite"/>
    </source>
</evidence>
<evidence type="ECO:0000313" key="8">
    <source>
        <dbReference type="EMBL" id="CAL1547979.1"/>
    </source>
</evidence>
<dbReference type="InterPro" id="IPR035896">
    <property type="entry name" value="AN1-like_Znf"/>
</dbReference>
<dbReference type="Gene3D" id="4.10.1110.10">
    <property type="entry name" value="AN1-like Zinc finger"/>
    <property type="match status" value="1"/>
</dbReference>
<feature type="compositionally biased region" description="Polar residues" evidence="5">
    <location>
        <begin position="75"/>
        <end position="88"/>
    </location>
</feature>
<evidence type="ECO:0000256" key="2">
    <source>
        <dbReference type="ARBA" id="ARBA00022771"/>
    </source>
</evidence>
<dbReference type="AlphaFoldDB" id="A0AAV2ILH8"/>
<dbReference type="SUPFAM" id="SSF118310">
    <property type="entry name" value="AN1-like Zinc finger"/>
    <property type="match status" value="1"/>
</dbReference>
<feature type="compositionally biased region" description="Low complexity" evidence="5">
    <location>
        <begin position="94"/>
        <end position="127"/>
    </location>
</feature>
<keyword evidence="1" id="KW-0479">Metal-binding</keyword>
<dbReference type="SMART" id="SM00154">
    <property type="entry name" value="ZnF_AN1"/>
    <property type="match status" value="1"/>
</dbReference>
<gene>
    <name evidence="8" type="ORF">GSLYS_00021296001</name>
</gene>
<dbReference type="EMBL" id="CAXITT010001130">
    <property type="protein sequence ID" value="CAL1547979.1"/>
    <property type="molecule type" value="Genomic_DNA"/>
</dbReference>
<feature type="region of interest" description="Disordered" evidence="5">
    <location>
        <begin position="381"/>
        <end position="406"/>
    </location>
</feature>
<evidence type="ECO:0000256" key="4">
    <source>
        <dbReference type="PROSITE-ProRule" id="PRU00449"/>
    </source>
</evidence>
<evidence type="ECO:0000259" key="7">
    <source>
        <dbReference type="PROSITE" id="PS51039"/>
    </source>
</evidence>
<dbReference type="InterPro" id="IPR002653">
    <property type="entry name" value="Znf_A20"/>
</dbReference>
<proteinExistence type="predicted"/>
<evidence type="ECO:0000256" key="1">
    <source>
        <dbReference type="ARBA" id="ARBA00022723"/>
    </source>
</evidence>
<dbReference type="PROSITE" id="PS51036">
    <property type="entry name" value="ZF_A20"/>
    <property type="match status" value="1"/>
</dbReference>
<feature type="compositionally biased region" description="Low complexity" evidence="5">
    <location>
        <begin position="222"/>
        <end position="243"/>
    </location>
</feature>
<feature type="compositionally biased region" description="Low complexity" evidence="5">
    <location>
        <begin position="277"/>
        <end position="287"/>
    </location>
</feature>
<comment type="caution">
    <text evidence="8">The sequence shown here is derived from an EMBL/GenBank/DDBJ whole genome shotgun (WGS) entry which is preliminary data.</text>
</comment>
<accession>A0AAV2ILH8</accession>
<feature type="region of interest" description="Disordered" evidence="5">
    <location>
        <begin position="222"/>
        <end position="295"/>
    </location>
</feature>
<feature type="compositionally biased region" description="Basic and acidic residues" evidence="5">
    <location>
        <begin position="381"/>
        <end position="390"/>
    </location>
</feature>
<dbReference type="GO" id="GO:0003677">
    <property type="term" value="F:DNA binding"/>
    <property type="evidence" value="ECO:0007669"/>
    <property type="project" value="InterPro"/>
</dbReference>
<feature type="domain" description="AN1-type" evidence="7">
    <location>
        <begin position="332"/>
        <end position="381"/>
    </location>
</feature>
<evidence type="ECO:0000256" key="3">
    <source>
        <dbReference type="ARBA" id="ARBA00022833"/>
    </source>
</evidence>
<dbReference type="PROSITE" id="PS51039">
    <property type="entry name" value="ZF_AN1"/>
    <property type="match status" value="1"/>
</dbReference>
<keyword evidence="2 4" id="KW-0863">Zinc-finger</keyword>
<dbReference type="PANTHER" id="PTHR10634:SF67">
    <property type="entry name" value="AN1-TYPE ZINC FINGER PROTEIN 3"/>
    <property type="match status" value="1"/>
</dbReference>
<keyword evidence="3" id="KW-0862">Zinc</keyword>
<keyword evidence="9" id="KW-1185">Reference proteome</keyword>
<reference evidence="8 9" key="1">
    <citation type="submission" date="2024-04" db="EMBL/GenBank/DDBJ databases">
        <authorList>
            <consortium name="Genoscope - CEA"/>
            <person name="William W."/>
        </authorList>
    </citation>
    <scope>NUCLEOTIDE SEQUENCE [LARGE SCALE GENOMIC DNA]</scope>
</reference>
<dbReference type="InterPro" id="IPR050652">
    <property type="entry name" value="AN1_A20_ZnFinger"/>
</dbReference>
<organism evidence="8 9">
    <name type="scientific">Lymnaea stagnalis</name>
    <name type="common">Great pond snail</name>
    <name type="synonym">Helix stagnalis</name>
    <dbReference type="NCBI Taxonomy" id="6523"/>
    <lineage>
        <taxon>Eukaryota</taxon>
        <taxon>Metazoa</taxon>
        <taxon>Spiralia</taxon>
        <taxon>Lophotrochozoa</taxon>
        <taxon>Mollusca</taxon>
        <taxon>Gastropoda</taxon>
        <taxon>Heterobranchia</taxon>
        <taxon>Euthyneura</taxon>
        <taxon>Panpulmonata</taxon>
        <taxon>Hygrophila</taxon>
        <taxon>Lymnaeoidea</taxon>
        <taxon>Lymnaeidae</taxon>
        <taxon>Lymnaea</taxon>
    </lineage>
</organism>
<feature type="compositionally biased region" description="Basic and acidic residues" evidence="5">
    <location>
        <begin position="255"/>
        <end position="268"/>
    </location>
</feature>
<protein>
    <submittedName>
        <fullName evidence="8">Uncharacterized protein</fullName>
    </submittedName>
</protein>
<sequence>MEESSSDSQSRCPCGFWGSAKTLGLCSICYRKAHRGQTQGTSHSFDGGKAAVGNCHNQSQNSSQGKRMDSKPFPSRSTTDNLASSLSAPPSERAALSASTSSSIDATTSTTSGTTTTPAHISTVMSGAVGGGDIGSSGTSMVKPSCEPLPDPSDTDTCSSASSDQSYDIKHDAGYCQSDSCSSLNSVVSSIAATYSSNTSLISAGDHMVVGSQVSSICGIQSSANDSKSSTQTSSSPSISGTSVDLNSKVASHKNSADRNKERGEKMTDSLLSNDKNSQASSSANNQPLSVTSGSIEKSSAVNSLSLTAHKGIKRSRDEMEASDNLLTTFAQKNKKRCFICSCKLELAQRTIGRCRCDRIFCALHRLPELHDCDFNHKEDGRREAREKMIKPTRHLGPSYRREDHL</sequence>
<feature type="region of interest" description="Disordered" evidence="5">
    <location>
        <begin position="38"/>
        <end position="164"/>
    </location>
</feature>
<evidence type="ECO:0000313" key="9">
    <source>
        <dbReference type="Proteomes" id="UP001497497"/>
    </source>
</evidence>
<feature type="compositionally biased region" description="Polar residues" evidence="5">
    <location>
        <begin position="55"/>
        <end position="65"/>
    </location>
</feature>
<dbReference type="Gene3D" id="1.20.5.4770">
    <property type="match status" value="1"/>
</dbReference>
<feature type="compositionally biased region" description="Low complexity" evidence="5">
    <location>
        <begin position="155"/>
        <end position="164"/>
    </location>
</feature>
<dbReference type="Proteomes" id="UP001497497">
    <property type="component" value="Unassembled WGS sequence"/>
</dbReference>
<dbReference type="InterPro" id="IPR000058">
    <property type="entry name" value="Znf_AN1"/>
</dbReference>
<dbReference type="PANTHER" id="PTHR10634">
    <property type="entry name" value="AN1-TYPE ZINC FINGER PROTEIN"/>
    <property type="match status" value="1"/>
</dbReference>